<dbReference type="SUPFAM" id="SSF50037">
    <property type="entry name" value="C-terminal domain of transcriptional repressors"/>
    <property type="match status" value="1"/>
</dbReference>
<dbReference type="InterPro" id="IPR003142">
    <property type="entry name" value="BPL_C"/>
</dbReference>
<evidence type="ECO:0000313" key="8">
    <source>
        <dbReference type="Proteomes" id="UP000184612"/>
    </source>
</evidence>
<keyword evidence="8" id="KW-1185">Reference proteome</keyword>
<dbReference type="InterPro" id="IPR004408">
    <property type="entry name" value="Biotin_CoA_COase_ligase"/>
</dbReference>
<proteinExistence type="predicted"/>
<feature type="domain" description="BPL/LPL catalytic" evidence="6">
    <location>
        <begin position="21"/>
        <end position="204"/>
    </location>
</feature>
<dbReference type="GO" id="GO:0004077">
    <property type="term" value="F:biotin--[biotin carboxyl-carrier protein] ligase activity"/>
    <property type="evidence" value="ECO:0007669"/>
    <property type="project" value="UniProtKB-EC"/>
</dbReference>
<dbReference type="AlphaFoldDB" id="A0A1M7YN58"/>
<dbReference type="InterPro" id="IPR045864">
    <property type="entry name" value="aa-tRNA-synth_II/BPL/LPL"/>
</dbReference>
<keyword evidence="4" id="KW-0092">Biotin</keyword>
<evidence type="ECO:0000256" key="5">
    <source>
        <dbReference type="ARBA" id="ARBA00024227"/>
    </source>
</evidence>
<dbReference type="PANTHER" id="PTHR12835">
    <property type="entry name" value="BIOTIN PROTEIN LIGASE"/>
    <property type="match status" value="1"/>
</dbReference>
<evidence type="ECO:0000256" key="3">
    <source>
        <dbReference type="ARBA" id="ARBA00022840"/>
    </source>
</evidence>
<dbReference type="NCBIfam" id="TIGR00121">
    <property type="entry name" value="birA_ligase"/>
    <property type="match status" value="1"/>
</dbReference>
<evidence type="ECO:0000256" key="2">
    <source>
        <dbReference type="ARBA" id="ARBA00022741"/>
    </source>
</evidence>
<dbReference type="PANTHER" id="PTHR12835:SF5">
    <property type="entry name" value="BIOTIN--PROTEIN LIGASE"/>
    <property type="match status" value="1"/>
</dbReference>
<dbReference type="SUPFAM" id="SSF55681">
    <property type="entry name" value="Class II aaRS and biotin synthetases"/>
    <property type="match status" value="1"/>
</dbReference>
<dbReference type="Pfam" id="PF03099">
    <property type="entry name" value="BPL_LplA_LipB"/>
    <property type="match status" value="1"/>
</dbReference>
<keyword evidence="3" id="KW-0067">ATP-binding</keyword>
<keyword evidence="1 7" id="KW-0436">Ligase</keyword>
<dbReference type="GO" id="GO:0005737">
    <property type="term" value="C:cytoplasm"/>
    <property type="evidence" value="ECO:0007669"/>
    <property type="project" value="TreeGrafter"/>
</dbReference>
<accession>A0A1M7YN58</accession>
<dbReference type="EC" id="6.3.4.15" evidence="5"/>
<dbReference type="CDD" id="cd16442">
    <property type="entry name" value="BPL"/>
    <property type="match status" value="1"/>
</dbReference>
<gene>
    <name evidence="7" type="ORF">SAMN02745217_04512</name>
</gene>
<organism evidence="7 8">
    <name type="scientific">Anaerocolumna xylanovorans DSM 12503</name>
    <dbReference type="NCBI Taxonomy" id="1121345"/>
    <lineage>
        <taxon>Bacteria</taxon>
        <taxon>Bacillati</taxon>
        <taxon>Bacillota</taxon>
        <taxon>Clostridia</taxon>
        <taxon>Lachnospirales</taxon>
        <taxon>Lachnospiraceae</taxon>
        <taxon>Anaerocolumna</taxon>
    </lineage>
</organism>
<dbReference type="Proteomes" id="UP000184612">
    <property type="component" value="Unassembled WGS sequence"/>
</dbReference>
<dbReference type="PROSITE" id="PS51733">
    <property type="entry name" value="BPL_LPL_CATALYTIC"/>
    <property type="match status" value="1"/>
</dbReference>
<keyword evidence="2" id="KW-0547">Nucleotide-binding</keyword>
<evidence type="ECO:0000313" key="7">
    <source>
        <dbReference type="EMBL" id="SHO54073.1"/>
    </source>
</evidence>
<reference evidence="7 8" key="1">
    <citation type="submission" date="2016-12" db="EMBL/GenBank/DDBJ databases">
        <authorList>
            <person name="Song W.-J."/>
            <person name="Kurnit D.M."/>
        </authorList>
    </citation>
    <scope>NUCLEOTIDE SEQUENCE [LARGE SCALE GENOMIC DNA]</scope>
    <source>
        <strain evidence="7 8">DSM 12503</strain>
    </source>
</reference>
<name>A0A1M7YN58_9FIRM</name>
<dbReference type="InterPro" id="IPR008988">
    <property type="entry name" value="Transcriptional_repressor_C"/>
</dbReference>
<dbReference type="InterPro" id="IPR004143">
    <property type="entry name" value="BPL_LPL_catalytic"/>
</dbReference>
<dbReference type="Gene3D" id="2.30.30.100">
    <property type="match status" value="1"/>
</dbReference>
<dbReference type="GO" id="GO:0016740">
    <property type="term" value="F:transferase activity"/>
    <property type="evidence" value="ECO:0007669"/>
    <property type="project" value="UniProtKB-ARBA"/>
</dbReference>
<protein>
    <recommendedName>
        <fullName evidence="5">biotin--[biotin carboxyl-carrier protein] ligase</fullName>
        <ecNumber evidence="5">6.3.4.15</ecNumber>
    </recommendedName>
</protein>
<dbReference type="Pfam" id="PF02237">
    <property type="entry name" value="BPL_C"/>
    <property type="match status" value="1"/>
</dbReference>
<dbReference type="GO" id="GO:0009249">
    <property type="term" value="P:protein lipoylation"/>
    <property type="evidence" value="ECO:0007669"/>
    <property type="project" value="UniProtKB-ARBA"/>
</dbReference>
<sequence>MGMEEDKIDTAYLEEMLKTKSLGRKILLFEQLDSTNTQAKRLIKGETEEKARHGLLILAEEQTSGRGRLGRDWSSPKRGGIWMSFILRPKLPAESCPMLTLVAAIAVNDTIRRVSGLDSFIKWPNDIVISGKKTCGILTEATGLLSEEPNIILGIGINANRKDFPEELSSSATSLSLEKGKDINRSLLIAEICNSLEKYYEEFTEQGDLTQLKAEYEKYLINRGKQVRVLAKEGEYAGTALGINEQGALLVETKEKEITTVVSGEVSVRGIFGYV</sequence>
<evidence type="ECO:0000259" key="6">
    <source>
        <dbReference type="PROSITE" id="PS51733"/>
    </source>
</evidence>
<dbReference type="GO" id="GO:0005524">
    <property type="term" value="F:ATP binding"/>
    <property type="evidence" value="ECO:0007669"/>
    <property type="project" value="UniProtKB-KW"/>
</dbReference>
<dbReference type="OrthoDB" id="9807064at2"/>
<dbReference type="Gene3D" id="3.30.930.10">
    <property type="entry name" value="Bira Bifunctional Protein, Domain 2"/>
    <property type="match status" value="1"/>
</dbReference>
<dbReference type="EMBL" id="FRFD01000017">
    <property type="protein sequence ID" value="SHO54073.1"/>
    <property type="molecule type" value="Genomic_DNA"/>
</dbReference>
<evidence type="ECO:0000256" key="4">
    <source>
        <dbReference type="ARBA" id="ARBA00023267"/>
    </source>
</evidence>
<dbReference type="RefSeq" id="WP_073591133.1">
    <property type="nucleotide sequence ID" value="NZ_FRFD01000017.1"/>
</dbReference>
<evidence type="ECO:0000256" key="1">
    <source>
        <dbReference type="ARBA" id="ARBA00022598"/>
    </source>
</evidence>
<dbReference type="STRING" id="1121345.SAMN02745217_04512"/>